<organism evidence="2 3">
    <name type="scientific">Winogradskyella aurantia</name>
    <dbReference type="NCBI Taxonomy" id="1915063"/>
    <lineage>
        <taxon>Bacteria</taxon>
        <taxon>Pseudomonadati</taxon>
        <taxon>Bacteroidota</taxon>
        <taxon>Flavobacteriia</taxon>
        <taxon>Flavobacteriales</taxon>
        <taxon>Flavobacteriaceae</taxon>
        <taxon>Winogradskyella</taxon>
    </lineage>
</organism>
<keyword evidence="1" id="KW-0472">Membrane</keyword>
<protein>
    <submittedName>
        <fullName evidence="2">Uncharacterized protein</fullName>
    </submittedName>
</protein>
<reference evidence="2 3" key="1">
    <citation type="submission" date="2017-05" db="EMBL/GenBank/DDBJ databases">
        <title>The draft genome sequence of Idiomarina salinarum WNB302.</title>
        <authorList>
            <person name="Sun Y."/>
            <person name="Chen B."/>
            <person name="Du Z."/>
        </authorList>
    </citation>
    <scope>NUCLEOTIDE SEQUENCE [LARGE SCALE GENOMIC DNA]</scope>
    <source>
        <strain evidence="2 3">WNB302</strain>
    </source>
</reference>
<dbReference type="EMBL" id="NGJN01000002">
    <property type="protein sequence ID" value="OZV70115.1"/>
    <property type="molecule type" value="Genomic_DNA"/>
</dbReference>
<dbReference type="AlphaFoldDB" id="A0A265UXS8"/>
<evidence type="ECO:0000313" key="2">
    <source>
        <dbReference type="EMBL" id="OZV70115.1"/>
    </source>
</evidence>
<dbReference type="RefSeq" id="WP_094967704.1">
    <property type="nucleotide sequence ID" value="NZ_NGJN01000002.1"/>
</dbReference>
<proteinExistence type="predicted"/>
<feature type="transmembrane region" description="Helical" evidence="1">
    <location>
        <begin position="56"/>
        <end position="76"/>
    </location>
</feature>
<feature type="transmembrane region" description="Helical" evidence="1">
    <location>
        <begin position="21"/>
        <end position="44"/>
    </location>
</feature>
<gene>
    <name evidence="2" type="ORF">CA834_05720</name>
</gene>
<evidence type="ECO:0000256" key="1">
    <source>
        <dbReference type="SAM" id="Phobius"/>
    </source>
</evidence>
<accession>A0A265UXS8</accession>
<keyword evidence="3" id="KW-1185">Reference proteome</keyword>
<evidence type="ECO:0000313" key="3">
    <source>
        <dbReference type="Proteomes" id="UP000216840"/>
    </source>
</evidence>
<feature type="transmembrane region" description="Helical" evidence="1">
    <location>
        <begin position="125"/>
        <end position="143"/>
    </location>
</feature>
<dbReference type="Proteomes" id="UP000216840">
    <property type="component" value="Unassembled WGS sequence"/>
</dbReference>
<feature type="transmembrane region" description="Helical" evidence="1">
    <location>
        <begin position="88"/>
        <end position="105"/>
    </location>
</feature>
<keyword evidence="1" id="KW-1133">Transmembrane helix</keyword>
<sequence length="153" mass="17665">MKRKNKKPFLNMDERNKQIAFKVIAVMYFLTIIAMQGIVIYRQFSLGQNIGNFEDIAIIMTINSIFLISALLYFGALPIRKLKVKNMILIYLGFVILGSVFTFAKYNIFQSQVLTLEQVFDKLKIIAAIIGLLMGFWILLSFLGKKRIDKELE</sequence>
<keyword evidence="1" id="KW-0812">Transmembrane</keyword>
<comment type="caution">
    <text evidence="2">The sequence shown here is derived from an EMBL/GenBank/DDBJ whole genome shotgun (WGS) entry which is preliminary data.</text>
</comment>
<name>A0A265UXS8_9FLAO</name>